<accession>A0ABQ9DLX4</accession>
<proteinExistence type="predicted"/>
<reference evidence="2" key="1">
    <citation type="submission" date="2019-10" db="EMBL/GenBank/DDBJ databases">
        <authorList>
            <person name="Soares A.E.R."/>
            <person name="Aleixo A."/>
            <person name="Schneider P."/>
            <person name="Miyaki C.Y."/>
            <person name="Schneider M.P."/>
            <person name="Mello C."/>
            <person name="Vasconcelos A.T.R."/>
        </authorList>
    </citation>
    <scope>NUCLEOTIDE SEQUENCE</scope>
    <source>
        <tissue evidence="2">Muscle</tissue>
    </source>
</reference>
<comment type="caution">
    <text evidence="2">The sequence shown here is derived from an EMBL/GenBank/DDBJ whole genome shotgun (WGS) entry which is preliminary data.</text>
</comment>
<name>A0ABQ9DLX4_9PASS</name>
<evidence type="ECO:0000256" key="1">
    <source>
        <dbReference type="SAM" id="MobiDB-lite"/>
    </source>
</evidence>
<sequence>MLEKEEERGLVTILMVLAMRPASRTDPRKAAQPGEESNQGDKPWKRSSLENDDTYGKLKWKLEYRDCKSTSEGIGRS</sequence>
<dbReference type="EMBL" id="WHWB01033092">
    <property type="protein sequence ID" value="KAJ7422096.1"/>
    <property type="molecule type" value="Genomic_DNA"/>
</dbReference>
<feature type="region of interest" description="Disordered" evidence="1">
    <location>
        <begin position="17"/>
        <end position="51"/>
    </location>
</feature>
<keyword evidence="3" id="KW-1185">Reference proteome</keyword>
<protein>
    <submittedName>
        <fullName evidence="2">Uncharacterized protein</fullName>
    </submittedName>
</protein>
<evidence type="ECO:0000313" key="2">
    <source>
        <dbReference type="EMBL" id="KAJ7422096.1"/>
    </source>
</evidence>
<gene>
    <name evidence="2" type="ORF">WISP_39567</name>
</gene>
<evidence type="ECO:0000313" key="3">
    <source>
        <dbReference type="Proteomes" id="UP001145742"/>
    </source>
</evidence>
<dbReference type="Proteomes" id="UP001145742">
    <property type="component" value="Unassembled WGS sequence"/>
</dbReference>
<feature type="compositionally biased region" description="Basic and acidic residues" evidence="1">
    <location>
        <begin position="42"/>
        <end position="51"/>
    </location>
</feature>
<organism evidence="2 3">
    <name type="scientific">Willisornis vidua</name>
    <name type="common">Xingu scale-backed antbird</name>
    <dbReference type="NCBI Taxonomy" id="1566151"/>
    <lineage>
        <taxon>Eukaryota</taxon>
        <taxon>Metazoa</taxon>
        <taxon>Chordata</taxon>
        <taxon>Craniata</taxon>
        <taxon>Vertebrata</taxon>
        <taxon>Euteleostomi</taxon>
        <taxon>Archelosauria</taxon>
        <taxon>Archosauria</taxon>
        <taxon>Dinosauria</taxon>
        <taxon>Saurischia</taxon>
        <taxon>Theropoda</taxon>
        <taxon>Coelurosauria</taxon>
        <taxon>Aves</taxon>
        <taxon>Neognathae</taxon>
        <taxon>Neoaves</taxon>
        <taxon>Telluraves</taxon>
        <taxon>Australaves</taxon>
        <taxon>Passeriformes</taxon>
        <taxon>Thamnophilidae</taxon>
        <taxon>Willisornis</taxon>
    </lineage>
</organism>